<evidence type="ECO:0000313" key="1">
    <source>
        <dbReference type="EMBL" id="AJG22303.1"/>
    </source>
</evidence>
<dbReference type="Proteomes" id="UP000031843">
    <property type="component" value="Chromosome secondary"/>
</dbReference>
<evidence type="ECO:0000313" key="2">
    <source>
        <dbReference type="Proteomes" id="UP000031843"/>
    </source>
</evidence>
<name>A0A0C4YH49_9BURK</name>
<proteinExistence type="predicted"/>
<reference evidence="1 2" key="1">
    <citation type="journal article" date="2015" name="Genome Announc.">
        <title>Complete Genome Sequence of Cupriavidus basilensis 4G11, Isolated from the Oak Ridge Field Research Center Site.</title>
        <authorList>
            <person name="Ray J."/>
            <person name="Waters R.J."/>
            <person name="Skerker J.M."/>
            <person name="Kuehl J.V."/>
            <person name="Price M.N."/>
            <person name="Huang J."/>
            <person name="Chakraborty R."/>
            <person name="Arkin A.P."/>
            <person name="Deutschbauer A."/>
        </authorList>
    </citation>
    <scope>NUCLEOTIDE SEQUENCE [LARGE SCALE GENOMIC DNA]</scope>
    <source>
        <strain evidence="1">4G11</strain>
    </source>
</reference>
<gene>
    <name evidence="1" type="ORF">RR42_s0712</name>
</gene>
<dbReference type="KEGG" id="cbw:RR42_s0712"/>
<accession>A0A0C4YH49</accession>
<dbReference type="AlphaFoldDB" id="A0A0C4YH49"/>
<organism evidence="1 2">
    <name type="scientific">Cupriavidus basilensis</name>
    <dbReference type="NCBI Taxonomy" id="68895"/>
    <lineage>
        <taxon>Bacteria</taxon>
        <taxon>Pseudomonadati</taxon>
        <taxon>Pseudomonadota</taxon>
        <taxon>Betaproteobacteria</taxon>
        <taxon>Burkholderiales</taxon>
        <taxon>Burkholderiaceae</taxon>
        <taxon>Cupriavidus</taxon>
    </lineage>
</organism>
<protein>
    <submittedName>
        <fullName evidence="1">Uncharacterized protein</fullName>
    </submittedName>
</protein>
<dbReference type="EMBL" id="CP010537">
    <property type="protein sequence ID" value="AJG22303.1"/>
    <property type="molecule type" value="Genomic_DNA"/>
</dbReference>
<sequence>MLSLQNTIFDFSGCVVSPQAASRVAMDRITYSGCLRLWQ</sequence>
<keyword evidence="2" id="KW-1185">Reference proteome</keyword>